<name>A0ABQ0CZ62_9HYPO</name>
<evidence type="ECO:0000313" key="2">
    <source>
        <dbReference type="Proteomes" id="UP001562357"/>
    </source>
</evidence>
<dbReference type="Pfam" id="PF12224">
    <property type="entry name" value="Amidoligase_2"/>
    <property type="match status" value="1"/>
</dbReference>
<proteinExistence type="predicted"/>
<dbReference type="EMBL" id="BAAFGZ010000444">
    <property type="protein sequence ID" value="GAB0138592.1"/>
    <property type="molecule type" value="Genomic_DNA"/>
</dbReference>
<comment type="caution">
    <text evidence="1">The sequence shown here is derived from an EMBL/GenBank/DDBJ whole genome shotgun (WGS) entry which is preliminary data.</text>
</comment>
<gene>
    <name evidence="1" type="primary">g6821</name>
    <name evidence="1" type="ORF">EsDP_00006821</name>
</gene>
<reference evidence="2" key="1">
    <citation type="submission" date="2024-06" db="EMBL/GenBank/DDBJ databases">
        <title>Draft Genome Sequences of Epichloe bromicola Strains Isolated from Elymus ciliaris.</title>
        <authorList>
            <consortium name="Epichloe bromicola genome sequencing consortium"/>
            <person name="Miura A."/>
            <person name="Imano S."/>
            <person name="Ashida A."/>
            <person name="Sato I."/>
            <person name="Chiba S."/>
            <person name="Tanaka A."/>
            <person name="Camagna M."/>
            <person name="Takemoto D."/>
        </authorList>
    </citation>
    <scope>NUCLEOTIDE SEQUENCE [LARGE SCALE GENOMIC DNA]</scope>
    <source>
        <strain evidence="2">DP</strain>
    </source>
</reference>
<evidence type="ECO:0000313" key="1">
    <source>
        <dbReference type="EMBL" id="GAB0138592.1"/>
    </source>
</evidence>
<accession>A0ABQ0CZ62</accession>
<organism evidence="1 2">
    <name type="scientific">Epichloe bromicola</name>
    <dbReference type="NCBI Taxonomy" id="79588"/>
    <lineage>
        <taxon>Eukaryota</taxon>
        <taxon>Fungi</taxon>
        <taxon>Dikarya</taxon>
        <taxon>Ascomycota</taxon>
        <taxon>Pezizomycotina</taxon>
        <taxon>Sordariomycetes</taxon>
        <taxon>Hypocreomycetidae</taxon>
        <taxon>Hypocreales</taxon>
        <taxon>Clavicipitaceae</taxon>
        <taxon>Epichloe</taxon>
    </lineage>
</organism>
<dbReference type="PANTHER" id="PTHR36847:SF1">
    <property type="entry name" value="AMIDOLIGASE ENZYME"/>
    <property type="match status" value="1"/>
</dbReference>
<sequence>MFLAPNRSRGMRHYNFGVEIETIGKPYGGGESFTNVDWYRQLAQKLRNRGIDAVHDDCSRYSKHPEYYGGKWFVTRDGSLKRPRPYVCMEVVSPRLDTTLHVSRILSDFWEAMRVHFIPQRDPSCGGHVHVTPLSRRNRNKFSLGALKKIAFAAVAHEDFVSSILPAARRSSQYCLPNSQSPGSRLGETLLPLRGGGGTTTTKSTAVLKQVAAEIRRLPSEADMCAYMQGDRYVLWNFQNVSPHPRTGACTGTVEFRGGNQFLNTRGTLAWVAFVLAFITLALDENLLKRFSEYTHPADPKYTERLEKWWAKIGKAAKKSKMASHLPDDYRKMMSR</sequence>
<protein>
    <recommendedName>
        <fullName evidence="3">Swim zinc finger domain protein</fullName>
    </recommendedName>
</protein>
<dbReference type="PANTHER" id="PTHR36847">
    <property type="entry name" value="AMIDOLIGASE ENZYME"/>
    <property type="match status" value="1"/>
</dbReference>
<dbReference type="InterPro" id="IPR022025">
    <property type="entry name" value="Amidoligase_2"/>
</dbReference>
<evidence type="ECO:0008006" key="3">
    <source>
        <dbReference type="Google" id="ProtNLM"/>
    </source>
</evidence>
<keyword evidence="2" id="KW-1185">Reference proteome</keyword>
<dbReference type="Proteomes" id="UP001562357">
    <property type="component" value="Unassembled WGS sequence"/>
</dbReference>